<dbReference type="InterPro" id="IPR036986">
    <property type="entry name" value="S4_RNA-bd_sf"/>
</dbReference>
<dbReference type="Gene3D" id="3.10.290.10">
    <property type="entry name" value="RNA-binding S4 domain"/>
    <property type="match status" value="1"/>
</dbReference>
<keyword evidence="8" id="KW-1185">Reference proteome</keyword>
<evidence type="ECO:0000313" key="7">
    <source>
        <dbReference type="EMBL" id="BAU24141.1"/>
    </source>
</evidence>
<accession>A0A0U4W4Z8</accession>
<sequence length="238" mass="27496">MKLRLDKFLSLAGLGSRKQVKTLILKGKIKVNQEIIFQPDIKIDPEMDRVSFEGKEIKYQKFYYYKLYKPPEVLTSTKDKEKTVKDLLPPDLPGYRELFPAGRLDKDAEGLILLTNDGELGHRITHPKWKIPKVYEIEIDKSLEEEDKIQIERGVDLKEGKTKPAKIEFLSLQKTRLKIEVTEGRHHLLKRIFGKLGYRVLKIKRIEIGPLKIGDLQPGEWKPLTEKEISALKGLLTG</sequence>
<reference evidence="8" key="2">
    <citation type="journal article" date="2016" name="Int. J. Syst. Evol. Microbiol.">
        <title>Caldimicrobium thiodismutans sp. nov., a sulfur-disproportionating bacterium isolated from a hot spring.</title>
        <authorList>
            <person name="Kojima H."/>
            <person name="Umezawa K."/>
            <person name="Fukui M."/>
        </authorList>
    </citation>
    <scope>NUCLEOTIDE SEQUENCE [LARGE SCALE GENOMIC DNA]</scope>
    <source>
        <strain evidence="8">TF1</strain>
    </source>
</reference>
<dbReference type="InterPro" id="IPR002942">
    <property type="entry name" value="S4_RNA-bd"/>
</dbReference>
<dbReference type="AlphaFoldDB" id="A0A0U4W4Z8"/>
<dbReference type="Proteomes" id="UP000068196">
    <property type="component" value="Chromosome"/>
</dbReference>
<evidence type="ECO:0000256" key="4">
    <source>
        <dbReference type="PROSITE-ProRule" id="PRU00182"/>
    </source>
</evidence>
<dbReference type="CDD" id="cd00165">
    <property type="entry name" value="S4"/>
    <property type="match status" value="1"/>
</dbReference>
<dbReference type="InterPro" id="IPR006145">
    <property type="entry name" value="PsdUridine_synth_RsuA/RluA"/>
</dbReference>
<evidence type="ECO:0000313" key="8">
    <source>
        <dbReference type="Proteomes" id="UP000068196"/>
    </source>
</evidence>
<gene>
    <name evidence="7" type="ORF">THC_1782</name>
</gene>
<reference evidence="7 8" key="1">
    <citation type="journal article" date="2016" name="Int. J. Syst. Evol. Microbiol.">
        <title>Caldimicrobium thiodismutans sp. nov., a sulfur-disproportionating bacterium isolated from a hot spring, and emended description of the genus Caldimicrobium.</title>
        <authorList>
            <person name="Kojima H."/>
            <person name="Umezawa K."/>
            <person name="Fukui M."/>
        </authorList>
    </citation>
    <scope>NUCLEOTIDE SEQUENCE [LARGE SCALE GENOMIC DNA]</scope>
    <source>
        <strain evidence="7 8">TF1</strain>
    </source>
</reference>
<feature type="domain" description="RNA-binding S4" evidence="6">
    <location>
        <begin position="3"/>
        <end position="66"/>
    </location>
</feature>
<dbReference type="GO" id="GO:0003723">
    <property type="term" value="F:RNA binding"/>
    <property type="evidence" value="ECO:0007669"/>
    <property type="project" value="UniProtKB-KW"/>
</dbReference>
<dbReference type="EC" id="5.4.99.-" evidence="5"/>
<keyword evidence="2 4" id="KW-0694">RNA-binding</keyword>
<dbReference type="SUPFAM" id="SSF55174">
    <property type="entry name" value="Alpha-L RNA-binding motif"/>
    <property type="match status" value="1"/>
</dbReference>
<dbReference type="InterPro" id="IPR020103">
    <property type="entry name" value="PsdUridine_synth_cat_dom_sf"/>
</dbReference>
<dbReference type="RefSeq" id="WP_068516382.1">
    <property type="nucleotide sequence ID" value="NZ_AP014945.1"/>
</dbReference>
<dbReference type="OrthoDB" id="9807213at2"/>
<keyword evidence="3 5" id="KW-0413">Isomerase</keyword>
<dbReference type="GO" id="GO:0000455">
    <property type="term" value="P:enzyme-directed rRNA pseudouridine synthesis"/>
    <property type="evidence" value="ECO:0007669"/>
    <property type="project" value="UniProtKB-ARBA"/>
</dbReference>
<comment type="similarity">
    <text evidence="1 5">Belongs to the pseudouridine synthase RsuA family.</text>
</comment>
<dbReference type="Gene3D" id="3.30.70.580">
    <property type="entry name" value="Pseudouridine synthase I, catalytic domain, N-terminal subdomain"/>
    <property type="match status" value="1"/>
</dbReference>
<dbReference type="STRING" id="1653476.THC_1782"/>
<dbReference type="Gene3D" id="3.30.70.1560">
    <property type="entry name" value="Alpha-L RNA-binding motif"/>
    <property type="match status" value="1"/>
</dbReference>
<dbReference type="InterPro" id="IPR000748">
    <property type="entry name" value="PsdUridine_synth_RsuA/RluB/E/F"/>
</dbReference>
<dbReference type="EMBL" id="AP014945">
    <property type="protein sequence ID" value="BAU24141.1"/>
    <property type="molecule type" value="Genomic_DNA"/>
</dbReference>
<dbReference type="SUPFAM" id="SSF55120">
    <property type="entry name" value="Pseudouridine synthase"/>
    <property type="match status" value="1"/>
</dbReference>
<evidence type="ECO:0000256" key="3">
    <source>
        <dbReference type="ARBA" id="ARBA00023235"/>
    </source>
</evidence>
<dbReference type="PANTHER" id="PTHR47683:SF4">
    <property type="entry name" value="PSEUDOURIDINE SYNTHASE"/>
    <property type="match status" value="1"/>
</dbReference>
<evidence type="ECO:0000256" key="5">
    <source>
        <dbReference type="RuleBase" id="RU003887"/>
    </source>
</evidence>
<dbReference type="InterPro" id="IPR018496">
    <property type="entry name" value="PsdUridine_synth_RsuA/RluB_CS"/>
</dbReference>
<dbReference type="PANTHER" id="PTHR47683">
    <property type="entry name" value="PSEUDOURIDINE SYNTHASE FAMILY PROTEIN-RELATED"/>
    <property type="match status" value="1"/>
</dbReference>
<name>A0A0U4W4Z8_9BACT</name>
<evidence type="ECO:0000256" key="1">
    <source>
        <dbReference type="ARBA" id="ARBA00008348"/>
    </source>
</evidence>
<dbReference type="PROSITE" id="PS50889">
    <property type="entry name" value="S4"/>
    <property type="match status" value="1"/>
</dbReference>
<evidence type="ECO:0000259" key="6">
    <source>
        <dbReference type="SMART" id="SM00363"/>
    </source>
</evidence>
<dbReference type="NCBIfam" id="TIGR00093">
    <property type="entry name" value="pseudouridine synthase"/>
    <property type="match status" value="1"/>
</dbReference>
<dbReference type="InterPro" id="IPR020094">
    <property type="entry name" value="TruA/RsuA/RluB/E/F_N"/>
</dbReference>
<evidence type="ECO:0000256" key="2">
    <source>
        <dbReference type="ARBA" id="ARBA00022884"/>
    </source>
</evidence>
<dbReference type="KEGG" id="cthi:THC_1782"/>
<proteinExistence type="inferred from homology"/>
<dbReference type="InterPro" id="IPR050343">
    <property type="entry name" value="RsuA_PseudoU_synthase"/>
</dbReference>
<organism evidence="7 8">
    <name type="scientific">Caldimicrobium thiodismutans</name>
    <dbReference type="NCBI Taxonomy" id="1653476"/>
    <lineage>
        <taxon>Bacteria</taxon>
        <taxon>Pseudomonadati</taxon>
        <taxon>Thermodesulfobacteriota</taxon>
        <taxon>Thermodesulfobacteria</taxon>
        <taxon>Thermodesulfobacteriales</taxon>
        <taxon>Thermodesulfobacteriaceae</taxon>
        <taxon>Caldimicrobium</taxon>
    </lineage>
</organism>
<dbReference type="SMART" id="SM00363">
    <property type="entry name" value="S4"/>
    <property type="match status" value="1"/>
</dbReference>
<dbReference type="Pfam" id="PF00849">
    <property type="entry name" value="PseudoU_synth_2"/>
    <property type="match status" value="1"/>
</dbReference>
<dbReference type="PROSITE" id="PS01149">
    <property type="entry name" value="PSI_RSU"/>
    <property type="match status" value="1"/>
</dbReference>
<dbReference type="InterPro" id="IPR042092">
    <property type="entry name" value="PsdUridine_s_RsuA/RluB/E/F_cat"/>
</dbReference>
<protein>
    <recommendedName>
        <fullName evidence="5">Pseudouridine synthase</fullName>
        <ecNumber evidence="5">5.4.99.-</ecNumber>
    </recommendedName>
</protein>
<dbReference type="Pfam" id="PF01479">
    <property type="entry name" value="S4"/>
    <property type="match status" value="1"/>
</dbReference>
<dbReference type="GO" id="GO:0120159">
    <property type="term" value="F:rRNA pseudouridine synthase activity"/>
    <property type="evidence" value="ECO:0007669"/>
    <property type="project" value="UniProtKB-ARBA"/>
</dbReference>